<comment type="function">
    <text evidence="8">Catalyzes the transfer of a phosphate group to glutamate to form L-glutamate 5-phosphate.</text>
</comment>
<keyword evidence="3 8" id="KW-0641">Proline biosynthesis</keyword>
<dbReference type="InterPro" id="IPR001057">
    <property type="entry name" value="Glu/AcGlu_kinase"/>
</dbReference>
<dbReference type="PRINTS" id="PR00474">
    <property type="entry name" value="GLU5KINASE"/>
</dbReference>
<feature type="binding site" evidence="8">
    <location>
        <position position="6"/>
    </location>
    <ligand>
        <name>ATP</name>
        <dbReference type="ChEBI" id="CHEBI:30616"/>
    </ligand>
</feature>
<keyword evidence="2 8" id="KW-0028">Amino-acid biosynthesis</keyword>
<accession>A0A1F4U7A6</accession>
<dbReference type="HAMAP" id="MF_00456">
    <property type="entry name" value="ProB"/>
    <property type="match status" value="1"/>
</dbReference>
<feature type="binding site" evidence="8">
    <location>
        <position position="134"/>
    </location>
    <ligand>
        <name>substrate</name>
    </ligand>
</feature>
<gene>
    <name evidence="8" type="primary">proB</name>
    <name evidence="10" type="ORF">A2438_00935</name>
</gene>
<feature type="binding site" evidence="8">
    <location>
        <begin position="194"/>
        <end position="200"/>
    </location>
    <ligand>
        <name>ATP</name>
        <dbReference type="ChEBI" id="CHEBI:30616"/>
    </ligand>
</feature>
<evidence type="ECO:0000256" key="3">
    <source>
        <dbReference type="ARBA" id="ARBA00022650"/>
    </source>
</evidence>
<dbReference type="InterPro" id="IPR036393">
    <property type="entry name" value="AceGlu_kinase-like_sf"/>
</dbReference>
<dbReference type="EC" id="2.7.2.11" evidence="8"/>
<dbReference type="CDD" id="cd04242">
    <property type="entry name" value="AAK_G5K_ProB"/>
    <property type="match status" value="1"/>
</dbReference>
<evidence type="ECO:0000313" key="10">
    <source>
        <dbReference type="EMBL" id="OGC40844.1"/>
    </source>
</evidence>
<dbReference type="GO" id="GO:0005524">
    <property type="term" value="F:ATP binding"/>
    <property type="evidence" value="ECO:0007669"/>
    <property type="project" value="UniProtKB-KW"/>
</dbReference>
<dbReference type="SUPFAM" id="SSF53633">
    <property type="entry name" value="Carbamate kinase-like"/>
    <property type="match status" value="1"/>
</dbReference>
<dbReference type="Pfam" id="PF00696">
    <property type="entry name" value="AA_kinase"/>
    <property type="match status" value="1"/>
</dbReference>
<dbReference type="PIRSF" id="PIRSF000729">
    <property type="entry name" value="GK"/>
    <property type="match status" value="1"/>
</dbReference>
<dbReference type="PANTHER" id="PTHR43654">
    <property type="entry name" value="GLUTAMATE 5-KINASE"/>
    <property type="match status" value="1"/>
</dbReference>
<comment type="similarity">
    <text evidence="8">Belongs to the glutamate 5-kinase family.</text>
</comment>
<dbReference type="InterPro" id="IPR041739">
    <property type="entry name" value="G5K_ProB"/>
</dbReference>
<evidence type="ECO:0000256" key="6">
    <source>
        <dbReference type="ARBA" id="ARBA00022777"/>
    </source>
</evidence>
<dbReference type="FunFam" id="3.40.1160.10:FF:000006">
    <property type="entry name" value="Glutamate 5-kinase"/>
    <property type="match status" value="1"/>
</dbReference>
<dbReference type="NCBIfam" id="TIGR01027">
    <property type="entry name" value="proB"/>
    <property type="match status" value="1"/>
</dbReference>
<evidence type="ECO:0000313" key="11">
    <source>
        <dbReference type="Proteomes" id="UP000179242"/>
    </source>
</evidence>
<feature type="binding site" evidence="8">
    <location>
        <position position="122"/>
    </location>
    <ligand>
        <name>substrate</name>
    </ligand>
</feature>
<comment type="catalytic activity">
    <reaction evidence="8">
        <text>L-glutamate + ATP = L-glutamyl 5-phosphate + ADP</text>
        <dbReference type="Rhea" id="RHEA:14877"/>
        <dbReference type="ChEBI" id="CHEBI:29985"/>
        <dbReference type="ChEBI" id="CHEBI:30616"/>
        <dbReference type="ChEBI" id="CHEBI:58274"/>
        <dbReference type="ChEBI" id="CHEBI:456216"/>
        <dbReference type="EC" id="2.7.2.11"/>
    </reaction>
</comment>
<comment type="pathway">
    <text evidence="8">Amino-acid biosynthesis; L-proline biosynthesis; L-glutamate 5-semialdehyde from L-glutamate: step 1/2.</text>
</comment>
<keyword evidence="1 8" id="KW-0963">Cytoplasm</keyword>
<feature type="binding site" evidence="8">
    <location>
        <position position="40"/>
    </location>
    <ligand>
        <name>substrate</name>
    </ligand>
</feature>
<evidence type="ECO:0000256" key="2">
    <source>
        <dbReference type="ARBA" id="ARBA00022605"/>
    </source>
</evidence>
<dbReference type="GO" id="GO:0004349">
    <property type="term" value="F:glutamate 5-kinase activity"/>
    <property type="evidence" value="ECO:0007669"/>
    <property type="project" value="UniProtKB-UniRule"/>
</dbReference>
<evidence type="ECO:0000256" key="7">
    <source>
        <dbReference type="ARBA" id="ARBA00022840"/>
    </source>
</evidence>
<comment type="caution">
    <text evidence="10">The sequence shown here is derived from an EMBL/GenBank/DDBJ whole genome shotgun (WGS) entry which is preliminary data.</text>
</comment>
<comment type="subcellular location">
    <subcellularLocation>
        <location evidence="8">Cytoplasm</location>
    </subcellularLocation>
</comment>
<evidence type="ECO:0000256" key="1">
    <source>
        <dbReference type="ARBA" id="ARBA00022490"/>
    </source>
</evidence>
<keyword evidence="4 8" id="KW-0808">Transferase</keyword>
<dbReference type="AlphaFoldDB" id="A0A1F4U7A6"/>
<feature type="binding site" evidence="8">
    <location>
        <begin position="154"/>
        <end position="155"/>
    </location>
    <ligand>
        <name>ATP</name>
        <dbReference type="ChEBI" id="CHEBI:30616"/>
    </ligand>
</feature>
<evidence type="ECO:0000256" key="4">
    <source>
        <dbReference type="ARBA" id="ARBA00022679"/>
    </source>
</evidence>
<feature type="domain" description="Aspartate/glutamate/uridylate kinase" evidence="9">
    <location>
        <begin position="1"/>
        <end position="217"/>
    </location>
</feature>
<dbReference type="Proteomes" id="UP000179242">
    <property type="component" value="Unassembled WGS sequence"/>
</dbReference>
<sequence length="238" mass="25581">MIIVIKIGSSSVVKTANIKRIAKQVSALLKKHKQVIIVSSGAIALGSEKNPRLIEEKQAAAAVGQSRLMRQWEKAFERYRVPVGQILLTSDVFSDTVKRQNAFNTISTLLKHGAVPIVNENDTVAVDEIRVGDNDNLSAMVAVLMKAGLLINLTDVDGFYVKDQSGGILKLDLVEEIDEKIKAAATLSDKKHGTGGMITKLQSAKVCKAAGIVMVIAHAVKADLLKIAAGEKIGTRFI</sequence>
<reference evidence="10 11" key="1">
    <citation type="journal article" date="2016" name="Nat. Commun.">
        <title>Thousands of microbial genomes shed light on interconnected biogeochemical processes in an aquifer system.</title>
        <authorList>
            <person name="Anantharaman K."/>
            <person name="Brown C.T."/>
            <person name="Hug L.A."/>
            <person name="Sharon I."/>
            <person name="Castelle C.J."/>
            <person name="Probst A.J."/>
            <person name="Thomas B.C."/>
            <person name="Singh A."/>
            <person name="Wilkins M.J."/>
            <person name="Karaoz U."/>
            <person name="Brodie E.L."/>
            <person name="Williams K.H."/>
            <person name="Hubbard S.S."/>
            <person name="Banfield J.F."/>
        </authorList>
    </citation>
    <scope>NUCLEOTIDE SEQUENCE [LARGE SCALE GENOMIC DNA]</scope>
</reference>
<evidence type="ECO:0000256" key="5">
    <source>
        <dbReference type="ARBA" id="ARBA00022741"/>
    </source>
</evidence>
<dbReference type="PANTHER" id="PTHR43654:SF3">
    <property type="entry name" value="GLUTAMATE 5-KINASE"/>
    <property type="match status" value="1"/>
</dbReference>
<dbReference type="UniPathway" id="UPA00098">
    <property type="reaction ID" value="UER00359"/>
</dbReference>
<dbReference type="InterPro" id="IPR011529">
    <property type="entry name" value="Glu_5kinase"/>
</dbReference>
<name>A0A1F4U7A6_UNCSA</name>
<protein>
    <recommendedName>
        <fullName evidence="8">Glutamate 5-kinase</fullName>
        <ecNumber evidence="8">2.7.2.11</ecNumber>
    </recommendedName>
    <alternativeName>
        <fullName evidence="8">Gamma-glutamyl kinase</fullName>
        <shortName evidence="8">GK</shortName>
    </alternativeName>
</protein>
<keyword evidence="6 8" id="KW-0418">Kinase</keyword>
<evidence type="ECO:0000256" key="8">
    <source>
        <dbReference type="HAMAP-Rule" id="MF_00456"/>
    </source>
</evidence>
<dbReference type="InterPro" id="IPR001048">
    <property type="entry name" value="Asp/Glu/Uridylate_kinase"/>
</dbReference>
<dbReference type="Gene3D" id="3.40.1160.10">
    <property type="entry name" value="Acetylglutamate kinase-like"/>
    <property type="match status" value="1"/>
</dbReference>
<dbReference type="EMBL" id="MEUJ01000002">
    <property type="protein sequence ID" value="OGC40844.1"/>
    <property type="molecule type" value="Genomic_DNA"/>
</dbReference>
<proteinExistence type="inferred from homology"/>
<keyword evidence="7 8" id="KW-0067">ATP-binding</keyword>
<organism evidence="10 11">
    <name type="scientific">candidate division WOR-1 bacterium RIFOXYC2_FULL_46_14</name>
    <dbReference type="NCBI Taxonomy" id="1802587"/>
    <lineage>
        <taxon>Bacteria</taxon>
        <taxon>Bacillati</taxon>
        <taxon>Saganbacteria</taxon>
    </lineage>
</organism>
<dbReference type="InterPro" id="IPR005715">
    <property type="entry name" value="Glu_5kinase/COase_Synthase"/>
</dbReference>
<evidence type="ECO:0000259" key="9">
    <source>
        <dbReference type="Pfam" id="PF00696"/>
    </source>
</evidence>
<dbReference type="GO" id="GO:0055129">
    <property type="term" value="P:L-proline biosynthetic process"/>
    <property type="evidence" value="ECO:0007669"/>
    <property type="project" value="UniProtKB-UniRule"/>
</dbReference>
<keyword evidence="5 8" id="KW-0547">Nucleotide-binding</keyword>
<dbReference type="GO" id="GO:0005829">
    <property type="term" value="C:cytosol"/>
    <property type="evidence" value="ECO:0007669"/>
    <property type="project" value="TreeGrafter"/>
</dbReference>